<dbReference type="PANTHER" id="PTHR43465:SF2">
    <property type="entry name" value="DUF1680 DOMAIN PROTEIN (AFU_ORTHOLOGUE AFUA_1G08910)"/>
    <property type="match status" value="1"/>
</dbReference>
<feature type="domain" description="Non-reducing end beta-L-arabinofuranosidase-like GH127 C-terminal" evidence="3">
    <location>
        <begin position="536"/>
        <end position="648"/>
    </location>
</feature>
<protein>
    <submittedName>
        <fullName evidence="4">Arabinofuranosidase</fullName>
    </submittedName>
</protein>
<dbReference type="EMBL" id="CYZV01000001">
    <property type="protein sequence ID" value="CUN54218.1"/>
    <property type="molecule type" value="Genomic_DNA"/>
</dbReference>
<evidence type="ECO:0000313" key="5">
    <source>
        <dbReference type="Proteomes" id="UP000095558"/>
    </source>
</evidence>
<feature type="domain" description="Non-reducing end beta-L-arabinofuranosidase-like GH127 middle" evidence="2">
    <location>
        <begin position="439"/>
        <end position="524"/>
    </location>
</feature>
<evidence type="ECO:0000313" key="4">
    <source>
        <dbReference type="EMBL" id="CUN54218.1"/>
    </source>
</evidence>
<name>A0A173XV23_9CLOT</name>
<gene>
    <name evidence="4" type="ORF">ERS852470_00173</name>
</gene>
<dbReference type="Proteomes" id="UP000095558">
    <property type="component" value="Unassembled WGS sequence"/>
</dbReference>
<dbReference type="PANTHER" id="PTHR43465">
    <property type="entry name" value="DUF1680 DOMAIN PROTEIN (AFU_ORTHOLOGUE AFUA_1G08910)"/>
    <property type="match status" value="1"/>
</dbReference>
<dbReference type="Pfam" id="PF20737">
    <property type="entry name" value="Glyco_hydro127C"/>
    <property type="match status" value="1"/>
</dbReference>
<dbReference type="InterPro" id="IPR049174">
    <property type="entry name" value="Beta-AFase-like"/>
</dbReference>
<organism evidence="4 5">
    <name type="scientific">Clostridium disporicum</name>
    <dbReference type="NCBI Taxonomy" id="84024"/>
    <lineage>
        <taxon>Bacteria</taxon>
        <taxon>Bacillati</taxon>
        <taxon>Bacillota</taxon>
        <taxon>Clostridia</taxon>
        <taxon>Eubacteriales</taxon>
        <taxon>Clostridiaceae</taxon>
        <taxon>Clostridium</taxon>
    </lineage>
</organism>
<dbReference type="InterPro" id="IPR012878">
    <property type="entry name" value="Beta-AFase-like_GH127_cat"/>
</dbReference>
<dbReference type="SUPFAM" id="SSF48208">
    <property type="entry name" value="Six-hairpin glycosidases"/>
    <property type="match status" value="1"/>
</dbReference>
<dbReference type="Pfam" id="PF07944">
    <property type="entry name" value="Beta-AFase-like_GH127_cat"/>
    <property type="match status" value="1"/>
</dbReference>
<dbReference type="InterPro" id="IPR049049">
    <property type="entry name" value="Beta-AFase-like_GH127_C"/>
</dbReference>
<dbReference type="AlphaFoldDB" id="A0A173XV23"/>
<sequence>MGLENNKKLKSVNLQKIKINDAFWTKYTKLVKDVIIPYQWNILNDNVKGAEPSHCLKNFKIAAGESSGEFGGAVFQDTDVAKWLEAVAYTLATDKDKNLEATADEVIDLIGRAQCEDGYLNTYFTIKEPELRWTNLMEGHELYTAGHLLEAAIAYYNATGKDKFLNIMIKFADLICDTFGKEAGKNHGYPGHQEIELALVKLYEITNEKKYIDMAKYFIDERGKSPNYFLEEQKSEKFKRIFPEFDGYSPLYSQSHLPVREQKTAEGHAVRAVYMYCAMADLACEYNDSELFKACEILWKNIVDKRMYITGSIGSSGLLERFTTDYDLPNDSNYSETCASIGLALFGLRMAKITRKAKYIDVVERALYNTVISGISMDGKSFFYVNPLEVWPDSCLSRTSKEHVKPVRQKWFGVACCPPNIARTLASLGQYIYMKAKDTLYINLFVSNTSVVELEEKNIYVELVTDFPNDNNINLKVSSNNDNKASIAIRIPDYAENFNITINGKSCLFEVNKGFAVINGSFNDDIIKVKFDSPARFMYSNPLLRADFAKVAITKGPLVYCLEEVDNGSNLSGIMVNTAEEISEIYDENLLGGTTLLYVNGKKVDDKNSSREKLYLNKRPVLNDIKLKAIPYCYWGNRKKGEMIVWMKADII</sequence>
<accession>A0A173XV23</accession>
<dbReference type="InterPro" id="IPR049046">
    <property type="entry name" value="Beta-AFase-like_GH127_middle"/>
</dbReference>
<feature type="domain" description="Non-reducing end beta-L-arabinofuranosidase-like GH127 catalytic" evidence="1">
    <location>
        <begin position="17"/>
        <end position="429"/>
    </location>
</feature>
<dbReference type="Pfam" id="PF20736">
    <property type="entry name" value="Glyco_hydro127M"/>
    <property type="match status" value="1"/>
</dbReference>
<proteinExistence type="predicted"/>
<reference evidence="4 5" key="1">
    <citation type="submission" date="2015-09" db="EMBL/GenBank/DDBJ databases">
        <authorList>
            <consortium name="Pathogen Informatics"/>
        </authorList>
    </citation>
    <scope>NUCLEOTIDE SEQUENCE [LARGE SCALE GENOMIC DNA]</scope>
    <source>
        <strain evidence="4 5">2789STDY5834855</strain>
    </source>
</reference>
<dbReference type="RefSeq" id="WP_055274924.1">
    <property type="nucleotide sequence ID" value="NZ_CYYT01000022.1"/>
</dbReference>
<dbReference type="InterPro" id="IPR008928">
    <property type="entry name" value="6-hairpin_glycosidase_sf"/>
</dbReference>
<evidence type="ECO:0000259" key="3">
    <source>
        <dbReference type="Pfam" id="PF20737"/>
    </source>
</evidence>
<dbReference type="OrthoDB" id="9757939at2"/>
<evidence type="ECO:0000259" key="1">
    <source>
        <dbReference type="Pfam" id="PF07944"/>
    </source>
</evidence>
<evidence type="ECO:0000259" key="2">
    <source>
        <dbReference type="Pfam" id="PF20736"/>
    </source>
</evidence>
<dbReference type="GO" id="GO:0005975">
    <property type="term" value="P:carbohydrate metabolic process"/>
    <property type="evidence" value="ECO:0007669"/>
    <property type="project" value="InterPro"/>
</dbReference>